<reference evidence="1 2" key="1">
    <citation type="submission" date="2019-02" db="EMBL/GenBank/DDBJ databases">
        <title>Draft Genome Sequences of Six Type Strains of the Genus Massilia.</title>
        <authorList>
            <person name="Miess H."/>
            <person name="Frediansyhah A."/>
            <person name="Gross H."/>
        </authorList>
    </citation>
    <scope>NUCLEOTIDE SEQUENCE [LARGE SCALE GENOMIC DNA]</scope>
    <source>
        <strain evidence="1 2">DSM 17473</strain>
    </source>
</reference>
<dbReference type="AlphaFoldDB" id="A0A4P6L3H2"/>
<evidence type="ECO:0000313" key="1">
    <source>
        <dbReference type="EMBL" id="QBE65964.1"/>
    </source>
</evidence>
<sequence length="256" mass="27485">MQELIAQLLRLYLPAGAPVPQGLEAHLEGRATHAFDLVRDGAVRAIVIPFERQRDADGAMQWERLCAVANALQGELGLPAPAVSISGAAGFRLWLSFERPMPIVQAQVLLDLVRTAYCPDMPPLTGIGAPIELPPCRNAATDKWAAFIHPGMGASFADEPALDMMPPLAAQVAFLQGLQPIDDEQLRHALDILQAAQPETVPAPAPRAAATEHAPVAPAGDVPAGLLLKDATLEDIVRHLHARNIEPTFRHVLPRD</sequence>
<dbReference type="RefSeq" id="WP_130189073.1">
    <property type="nucleotide sequence ID" value="NZ_CP035913.1"/>
</dbReference>
<name>A0A4P6L3H2_9BURK</name>
<organism evidence="1 2">
    <name type="scientific">Pseudoduganella lutea</name>
    <dbReference type="NCBI Taxonomy" id="321985"/>
    <lineage>
        <taxon>Bacteria</taxon>
        <taxon>Pseudomonadati</taxon>
        <taxon>Pseudomonadota</taxon>
        <taxon>Betaproteobacteria</taxon>
        <taxon>Burkholderiales</taxon>
        <taxon>Oxalobacteraceae</taxon>
        <taxon>Telluria group</taxon>
        <taxon>Pseudoduganella</taxon>
    </lineage>
</organism>
<evidence type="ECO:0000313" key="2">
    <source>
        <dbReference type="Proteomes" id="UP000290637"/>
    </source>
</evidence>
<dbReference type="EMBL" id="CP035913">
    <property type="protein sequence ID" value="QBE65964.1"/>
    <property type="molecule type" value="Genomic_DNA"/>
</dbReference>
<dbReference type="Proteomes" id="UP000290637">
    <property type="component" value="Chromosome"/>
</dbReference>
<protein>
    <submittedName>
        <fullName evidence="1">Uncharacterized protein</fullName>
    </submittedName>
</protein>
<proteinExistence type="predicted"/>
<accession>A0A4P6L3H2</accession>
<dbReference type="KEGG" id="plue:EWM63_25715"/>
<gene>
    <name evidence="1" type="ORF">EWM63_25715</name>
</gene>
<keyword evidence="2" id="KW-1185">Reference proteome</keyword>
<dbReference type="OrthoDB" id="8756642at2"/>